<reference evidence="2 3" key="1">
    <citation type="submission" date="2023-05" db="EMBL/GenBank/DDBJ databases">
        <authorList>
            <person name="Gao F."/>
        </authorList>
    </citation>
    <scope>NUCLEOTIDE SEQUENCE [LARGE SCALE GENOMIC DNA]</scope>
    <source>
        <strain evidence="2 3">MIMF12</strain>
    </source>
</reference>
<feature type="compositionally biased region" description="Polar residues" evidence="1">
    <location>
        <begin position="144"/>
        <end position="153"/>
    </location>
</feature>
<comment type="caution">
    <text evidence="2">The sequence shown here is derived from an EMBL/GenBank/DDBJ whole genome shotgun (WGS) entry which is preliminary data.</text>
</comment>
<feature type="region of interest" description="Disordered" evidence="1">
    <location>
        <begin position="191"/>
        <end position="233"/>
    </location>
</feature>
<feature type="region of interest" description="Disordered" evidence="1">
    <location>
        <begin position="144"/>
        <end position="163"/>
    </location>
</feature>
<dbReference type="Proteomes" id="UP001302059">
    <property type="component" value="Unassembled WGS sequence"/>
</dbReference>
<gene>
    <name evidence="2" type="ORF">QOL99_00185</name>
</gene>
<evidence type="ECO:0000313" key="3">
    <source>
        <dbReference type="Proteomes" id="UP001302059"/>
    </source>
</evidence>
<sequence>MTGPADRYRALAQRTLRANAPLLYTERATWSDGLTRRFSLGDPNQEGGKGFTRLQTDPIPASLRLLRLYPGDPEPEPGTHAPYQGGSLVFGLWGDESAWTGQRVGVCRLVDERAYPQVATIGTQGFRLRITALDAPALSVSGGNDLQASANNSHRGHLPPGVHLHPGEEITTADGDRYLVVPPVQRDSLGDVVGLSWQGSGAPQTQPPAEDVSAPDPAPTPTTGDDSWWKERP</sequence>
<keyword evidence="3" id="KW-1185">Reference proteome</keyword>
<dbReference type="RefSeq" id="WP_285520606.1">
    <property type="nucleotide sequence ID" value="NZ_JASNGB010000001.1"/>
</dbReference>
<evidence type="ECO:0000313" key="2">
    <source>
        <dbReference type="EMBL" id="MDL2342566.1"/>
    </source>
</evidence>
<accession>A0ABT7JC78</accession>
<protein>
    <submittedName>
        <fullName evidence="2">Uncharacterized protein</fullName>
    </submittedName>
</protein>
<evidence type="ECO:0000256" key="1">
    <source>
        <dbReference type="SAM" id="MobiDB-lite"/>
    </source>
</evidence>
<dbReference type="EMBL" id="JASNGB010000001">
    <property type="protein sequence ID" value="MDL2342566.1"/>
    <property type="molecule type" value="Genomic_DNA"/>
</dbReference>
<proteinExistence type="predicted"/>
<name>A0ABT7JC78_9DEIO</name>
<organism evidence="2 3">
    <name type="scientific">Deinococcus rhizophilus</name>
    <dbReference type="NCBI Taxonomy" id="3049544"/>
    <lineage>
        <taxon>Bacteria</taxon>
        <taxon>Thermotogati</taxon>
        <taxon>Deinococcota</taxon>
        <taxon>Deinococci</taxon>
        <taxon>Deinococcales</taxon>
        <taxon>Deinococcaceae</taxon>
        <taxon>Deinococcus</taxon>
    </lineage>
</organism>